<dbReference type="EMBL" id="FQZP01000063">
    <property type="protein sequence ID" value="SHJ50733.1"/>
    <property type="molecule type" value="Genomic_DNA"/>
</dbReference>
<dbReference type="Pfam" id="PF07873">
    <property type="entry name" value="YabP"/>
    <property type="match status" value="1"/>
</dbReference>
<reference evidence="1 2" key="1">
    <citation type="submission" date="2016-11" db="EMBL/GenBank/DDBJ databases">
        <authorList>
            <person name="Varghese N."/>
            <person name="Submissions S."/>
        </authorList>
    </citation>
    <scope>NUCLEOTIDE SEQUENCE [LARGE SCALE GENOMIC DNA]</scope>
    <source>
        <strain evidence="1 2">DSM 19027</strain>
    </source>
</reference>
<keyword evidence="2" id="KW-1185">Reference proteome</keyword>
<proteinExistence type="predicted"/>
<dbReference type="OrthoDB" id="2989236at2"/>
<dbReference type="NCBIfam" id="TIGR02856">
    <property type="entry name" value="spore_yqfC"/>
    <property type="match status" value="1"/>
</dbReference>
<evidence type="ECO:0000313" key="2">
    <source>
        <dbReference type="Proteomes" id="UP000324781"/>
    </source>
</evidence>
<dbReference type="RefSeq" id="WP_149679569.1">
    <property type="nucleotide sequence ID" value="NZ_DAONMB010000082.1"/>
</dbReference>
<organism evidence="1 2">
    <name type="scientific">Thermoclostridium caenicola</name>
    <dbReference type="NCBI Taxonomy" id="659425"/>
    <lineage>
        <taxon>Bacteria</taxon>
        <taxon>Bacillati</taxon>
        <taxon>Bacillota</taxon>
        <taxon>Clostridia</taxon>
        <taxon>Eubacteriales</taxon>
        <taxon>Oscillospiraceae</taxon>
        <taxon>Thermoclostridium</taxon>
    </lineage>
</organism>
<dbReference type="InterPro" id="IPR022476">
    <property type="entry name" value="Spore_YabP/YqfC"/>
</dbReference>
<accession>A0A1M6JVN6</accession>
<protein>
    <submittedName>
        <fullName evidence="1">Sporulation protein YqfC</fullName>
    </submittedName>
</protein>
<gene>
    <name evidence="1" type="ORF">SAMN05444373_10632</name>
</gene>
<dbReference type="Proteomes" id="UP000324781">
    <property type="component" value="Unassembled WGS sequence"/>
</dbReference>
<dbReference type="InterPro" id="IPR022477">
    <property type="entry name" value="Spore_YqfC"/>
</dbReference>
<dbReference type="AlphaFoldDB" id="A0A1M6JVN6"/>
<name>A0A1M6JVN6_9FIRM</name>
<sequence>MKRIKKEPGKKKESGRGISGIGEKLAKLFELPPDLFGNRPKVTAVGRGEVLIENFKGIMDFDEGMVRINTNNGVIRITGSGITIKEITSEAIIIGGKISNIDYDA</sequence>
<evidence type="ECO:0000313" key="1">
    <source>
        <dbReference type="EMBL" id="SHJ50733.1"/>
    </source>
</evidence>